<proteinExistence type="predicted"/>
<dbReference type="PANTHER" id="PTHR10218">
    <property type="entry name" value="GTP-BINDING PROTEIN ALPHA SUBUNIT"/>
    <property type="match status" value="1"/>
</dbReference>
<evidence type="ECO:0000256" key="2">
    <source>
        <dbReference type="ARBA" id="ARBA00022741"/>
    </source>
</evidence>
<dbReference type="GO" id="GO:0046872">
    <property type="term" value="F:metal ion binding"/>
    <property type="evidence" value="ECO:0007669"/>
    <property type="project" value="UniProtKB-KW"/>
</dbReference>
<feature type="binding site" evidence="5">
    <location>
        <begin position="42"/>
        <end position="47"/>
    </location>
    <ligand>
        <name>GTP</name>
        <dbReference type="ChEBI" id="CHEBI:37565"/>
    </ligand>
</feature>
<dbReference type="SUPFAM" id="SSF47895">
    <property type="entry name" value="Transducin (alpha subunit), insertion domain"/>
    <property type="match status" value="1"/>
</dbReference>
<reference evidence="8 11" key="1">
    <citation type="journal article" date="2015" name="Parasit. Vectors">
        <title>Draft genome of the scabies mite.</title>
        <authorList>
            <person name="Rider S.D.Jr."/>
            <person name="Morgan M.S."/>
            <person name="Arlian L.G."/>
        </authorList>
    </citation>
    <scope>NUCLEOTIDE SEQUENCE [LARGE SCALE GENOMIC DNA]</scope>
    <source>
        <strain evidence="8">Arlian Lab</strain>
    </source>
</reference>
<reference evidence="9" key="4">
    <citation type="submission" date="2022-06" db="UniProtKB">
        <authorList>
            <consortium name="EnsemblMetazoa"/>
        </authorList>
    </citation>
    <scope>IDENTIFICATION</scope>
</reference>
<dbReference type="PRINTS" id="PR00318">
    <property type="entry name" value="GPROTEINA"/>
</dbReference>
<dbReference type="AlphaFoldDB" id="A0A131ZWA4"/>
<name>A0A131ZWA4_SARSC</name>
<protein>
    <submittedName>
        <fullName evidence="8">Guanine nucleotide-binding G(Q) subunit alpha-like protein</fullName>
    </submittedName>
    <submittedName>
        <fullName evidence="7">Guanine nucleotide-binding protein G(Q) subunit alpha</fullName>
    </submittedName>
</protein>
<evidence type="ECO:0000256" key="1">
    <source>
        <dbReference type="ARBA" id="ARBA00022723"/>
    </source>
</evidence>
<keyword evidence="6" id="KW-0460">Magnesium</keyword>
<evidence type="ECO:0000313" key="9">
    <source>
        <dbReference type="EnsemblMetazoa" id="KAF7487659.1"/>
    </source>
</evidence>
<evidence type="ECO:0000313" key="7">
    <source>
        <dbReference type="EMBL" id="KAF7487659.1"/>
    </source>
</evidence>
<dbReference type="Gene3D" id="3.40.50.300">
    <property type="entry name" value="P-loop containing nucleotide triphosphate hydrolases"/>
    <property type="match status" value="2"/>
</dbReference>
<feature type="binding site" evidence="6">
    <location>
        <position position="46"/>
    </location>
    <ligand>
        <name>Mg(2+)</name>
        <dbReference type="ChEBI" id="CHEBI:18420"/>
    </ligand>
</feature>
<dbReference type="SUPFAM" id="SSF52540">
    <property type="entry name" value="P-loop containing nucleoside triphosphate hydrolases"/>
    <property type="match status" value="1"/>
</dbReference>
<feature type="binding site" evidence="5">
    <location>
        <position position="382"/>
    </location>
    <ligand>
        <name>GTP</name>
        <dbReference type="ChEBI" id="CHEBI:37565"/>
    </ligand>
</feature>
<dbReference type="OMA" id="WINCFEG"/>
<dbReference type="FunFam" id="3.40.50.300:FF:000692">
    <property type="entry name" value="Guanine nucleotide-binding protein subunit alpha"/>
    <property type="match status" value="3"/>
</dbReference>
<reference evidence="7" key="3">
    <citation type="submission" date="2020-01" db="EMBL/GenBank/DDBJ databases">
        <authorList>
            <person name="Korhonen P.K.K."/>
            <person name="Guangxu M.G."/>
            <person name="Wang T.W."/>
            <person name="Stroehlein A.J.S."/>
            <person name="Young N.D."/>
            <person name="Ang C.-S.A."/>
            <person name="Fernando D.W.F."/>
            <person name="Lu H.L."/>
            <person name="Taylor S.T."/>
            <person name="Ehtesham M.E.M."/>
            <person name="Najaraj S.H.N."/>
            <person name="Harsha G.H.G."/>
            <person name="Madugundu A.M."/>
            <person name="Renuse S.R."/>
            <person name="Holt D.H."/>
            <person name="Pandey A.P."/>
            <person name="Papenfuss A.P."/>
            <person name="Gasser R.B.G."/>
            <person name="Fischer K.F."/>
        </authorList>
    </citation>
    <scope>NUCLEOTIDE SEQUENCE</scope>
    <source>
        <strain evidence="7">SSS_KF_BRIS2020</strain>
    </source>
</reference>
<dbReference type="GO" id="GO:0005525">
    <property type="term" value="F:GTP binding"/>
    <property type="evidence" value="ECO:0007669"/>
    <property type="project" value="UniProtKB-KW"/>
</dbReference>
<dbReference type="Pfam" id="PF00503">
    <property type="entry name" value="G-alpha"/>
    <property type="match status" value="1"/>
</dbReference>
<dbReference type="Gene3D" id="1.10.400.10">
    <property type="entry name" value="GI Alpha 1, domain 2-like"/>
    <property type="match status" value="1"/>
</dbReference>
<dbReference type="Proteomes" id="UP000616769">
    <property type="component" value="Unassembled WGS sequence"/>
</dbReference>
<dbReference type="InterPro" id="IPR001019">
    <property type="entry name" value="Gprotein_alpha_su"/>
</dbReference>
<dbReference type="GO" id="GO:0005834">
    <property type="term" value="C:heterotrimeric G-protein complex"/>
    <property type="evidence" value="ECO:0007669"/>
    <property type="project" value="TreeGrafter"/>
</dbReference>
<keyword evidence="10" id="KW-1185">Reference proteome</keyword>
<dbReference type="VEuPathDB" id="VectorBase:SSCA008843"/>
<gene>
    <name evidence="8" type="ORF">QR98_0015780</name>
    <name evidence="7" type="ORF">SSS_6873</name>
</gene>
<dbReference type="GO" id="GO:0003924">
    <property type="term" value="F:GTPase activity"/>
    <property type="evidence" value="ECO:0007669"/>
    <property type="project" value="InterPro"/>
</dbReference>
<dbReference type="EMBL" id="JXLN01004254">
    <property type="protein sequence ID" value="KPM03148.1"/>
    <property type="molecule type" value="Genomic_DNA"/>
</dbReference>
<dbReference type="EnsemblMetazoa" id="SSS_6873s_mrna">
    <property type="protein sequence ID" value="KAF7487659.1"/>
    <property type="gene ID" value="SSS_6873"/>
</dbReference>
<feature type="binding site" evidence="5">
    <location>
        <begin position="207"/>
        <end position="211"/>
    </location>
    <ligand>
        <name>GTP</name>
        <dbReference type="ChEBI" id="CHEBI:37565"/>
    </ligand>
</feature>
<keyword evidence="4" id="KW-0807">Transducer</keyword>
<evidence type="ECO:0000256" key="4">
    <source>
        <dbReference type="ARBA" id="ARBA00023224"/>
    </source>
</evidence>
<feature type="binding site" evidence="5">
    <location>
        <begin position="157"/>
        <end position="158"/>
    </location>
    <ligand>
        <name>GTP</name>
        <dbReference type="ChEBI" id="CHEBI:37565"/>
    </ligand>
</feature>
<reference evidence="10" key="2">
    <citation type="journal article" date="2020" name="PLoS Negl. Trop. Dis.">
        <title>High-quality nuclear genome for Sarcoptes scabiei-A critical resource for a neglected parasite.</title>
        <authorList>
            <person name="Korhonen P.K."/>
            <person name="Gasser R.B."/>
            <person name="Ma G."/>
            <person name="Wang T."/>
            <person name="Stroehlein A.J."/>
            <person name="Young N.D."/>
            <person name="Ang C.S."/>
            <person name="Fernando D.D."/>
            <person name="Lu H.C."/>
            <person name="Taylor S."/>
            <person name="Reynolds S.L."/>
            <person name="Mofiz E."/>
            <person name="Najaraj S.H."/>
            <person name="Gowda H."/>
            <person name="Madugundu A."/>
            <person name="Renuse S."/>
            <person name="Holt D."/>
            <person name="Pandey A."/>
            <person name="Papenfuss A.T."/>
            <person name="Fischer K."/>
        </authorList>
    </citation>
    <scope>NUCLEOTIDE SEQUENCE [LARGE SCALE GENOMIC DNA]</scope>
</reference>
<dbReference type="GO" id="GO:0001664">
    <property type="term" value="F:G protein-coupled receptor binding"/>
    <property type="evidence" value="ECO:0007669"/>
    <property type="project" value="TreeGrafter"/>
</dbReference>
<sequence length="412" mass="48406">MCIESIEKKERRKRNEMIEKILKESKADARKQVKLLLLGTGESGKSTFMKQMRIIHDNGFTRKELEEKKMFVFHNTIQCMQLILQAMEFFQSKPFEEENCLNAKKILSIDVSFQKVKQIFGNLVCLPSDLVDCVRKLWSDRNVRASFERRNQFQLSDSAEYFFNNIERFGVEDYLPSDDDILRIRVPTTGIVEHLFCFKSAWLRIVDVGGQDNERLKWINCFEGVTSIIFLTALNEYDMYKYRSNLLYNNSAQDQLIQLMINDDGDDVGEQNFRTDTTELERFRINRMHESLSLFQVITSMKILLKTSIILFLNKKDLLEEKIKKSSLKNIFNDYDGEHDDPIRSGEFIRDLFINNAYSNNERVHGIPRISQKTIYAHFTCATDTENIKFVFDSVKQTILNKNIEEVFLNQS</sequence>
<feature type="binding site" evidence="5">
    <location>
        <begin position="182"/>
        <end position="188"/>
    </location>
    <ligand>
        <name>GTP</name>
        <dbReference type="ChEBI" id="CHEBI:37565"/>
    </ligand>
</feature>
<keyword evidence="3 5" id="KW-0342">GTP-binding</keyword>
<dbReference type="GO" id="GO:0005737">
    <property type="term" value="C:cytoplasm"/>
    <property type="evidence" value="ECO:0007669"/>
    <property type="project" value="TreeGrafter"/>
</dbReference>
<dbReference type="Proteomes" id="UP000070412">
    <property type="component" value="Unassembled WGS sequence"/>
</dbReference>
<keyword evidence="1 6" id="KW-0479">Metal-binding</keyword>
<feature type="binding site" evidence="6">
    <location>
        <position position="188"/>
    </location>
    <ligand>
        <name>Mg(2+)</name>
        <dbReference type="ChEBI" id="CHEBI:18420"/>
    </ligand>
</feature>
<evidence type="ECO:0000256" key="6">
    <source>
        <dbReference type="PIRSR" id="PIRSR601019-2"/>
    </source>
</evidence>
<dbReference type="EMBL" id="WVUK01000066">
    <property type="protein sequence ID" value="KAF7487659.1"/>
    <property type="molecule type" value="Genomic_DNA"/>
</dbReference>
<dbReference type="OrthoDB" id="6501776at2759"/>
<dbReference type="GO" id="GO:0007188">
    <property type="term" value="P:adenylate cyclase-modulating G protein-coupled receptor signaling pathway"/>
    <property type="evidence" value="ECO:0007669"/>
    <property type="project" value="TreeGrafter"/>
</dbReference>
<keyword evidence="2 5" id="KW-0547">Nucleotide-binding</keyword>
<dbReference type="PANTHER" id="PTHR10218:SF302">
    <property type="entry name" value="GUANINE NUCLEOTIDE-BINDING PROTEIN ALPHA-5 SUBUNIT"/>
    <property type="match status" value="1"/>
</dbReference>
<evidence type="ECO:0000256" key="5">
    <source>
        <dbReference type="PIRSR" id="PIRSR601019-1"/>
    </source>
</evidence>
<accession>A0A131ZWA4</accession>
<dbReference type="InterPro" id="IPR027417">
    <property type="entry name" value="P-loop_NTPase"/>
</dbReference>
<dbReference type="PROSITE" id="PS51882">
    <property type="entry name" value="G_ALPHA"/>
    <property type="match status" value="1"/>
</dbReference>
<dbReference type="InterPro" id="IPR011025">
    <property type="entry name" value="GproteinA_insert"/>
</dbReference>
<dbReference type="SMART" id="SM00275">
    <property type="entry name" value="G_alpha"/>
    <property type="match status" value="1"/>
</dbReference>
<evidence type="ECO:0000313" key="10">
    <source>
        <dbReference type="Proteomes" id="UP000070412"/>
    </source>
</evidence>
<dbReference type="GO" id="GO:0031683">
    <property type="term" value="F:G-protein beta/gamma-subunit complex binding"/>
    <property type="evidence" value="ECO:0007669"/>
    <property type="project" value="InterPro"/>
</dbReference>
<evidence type="ECO:0000313" key="8">
    <source>
        <dbReference type="EMBL" id="KPM03148.1"/>
    </source>
</evidence>
<evidence type="ECO:0000256" key="3">
    <source>
        <dbReference type="ARBA" id="ARBA00023134"/>
    </source>
</evidence>
<dbReference type="CDD" id="cd00066">
    <property type="entry name" value="G-alpha"/>
    <property type="match status" value="1"/>
</dbReference>
<evidence type="ECO:0000313" key="11">
    <source>
        <dbReference type="Proteomes" id="UP000616769"/>
    </source>
</evidence>
<feature type="binding site" evidence="5">
    <location>
        <begin position="314"/>
        <end position="317"/>
    </location>
    <ligand>
        <name>GTP</name>
        <dbReference type="ChEBI" id="CHEBI:37565"/>
    </ligand>
</feature>
<organism evidence="8 11">
    <name type="scientific">Sarcoptes scabiei</name>
    <name type="common">Itch mite</name>
    <name type="synonym">Acarus scabiei</name>
    <dbReference type="NCBI Taxonomy" id="52283"/>
    <lineage>
        <taxon>Eukaryota</taxon>
        <taxon>Metazoa</taxon>
        <taxon>Ecdysozoa</taxon>
        <taxon>Arthropoda</taxon>
        <taxon>Chelicerata</taxon>
        <taxon>Arachnida</taxon>
        <taxon>Acari</taxon>
        <taxon>Acariformes</taxon>
        <taxon>Sarcoptiformes</taxon>
        <taxon>Astigmata</taxon>
        <taxon>Psoroptidia</taxon>
        <taxon>Sarcoptoidea</taxon>
        <taxon>Sarcoptidae</taxon>
        <taxon>Sarcoptinae</taxon>
        <taxon>Sarcoptes</taxon>
    </lineage>
</organism>